<dbReference type="EMBL" id="JACVVK020000281">
    <property type="protein sequence ID" value="KAK7480465.1"/>
    <property type="molecule type" value="Genomic_DNA"/>
</dbReference>
<accession>A0ABD0K0F6</accession>
<feature type="non-terminal residue" evidence="1">
    <location>
        <position position="62"/>
    </location>
</feature>
<keyword evidence="2" id="KW-1185">Reference proteome</keyword>
<feature type="non-terminal residue" evidence="1">
    <location>
        <position position="1"/>
    </location>
</feature>
<reference evidence="1 2" key="1">
    <citation type="journal article" date="2023" name="Sci. Data">
        <title>Genome assembly of the Korean intertidal mud-creeper Batillaria attramentaria.</title>
        <authorList>
            <person name="Patra A.K."/>
            <person name="Ho P.T."/>
            <person name="Jun S."/>
            <person name="Lee S.J."/>
            <person name="Kim Y."/>
            <person name="Won Y.J."/>
        </authorList>
    </citation>
    <scope>NUCLEOTIDE SEQUENCE [LARGE SCALE GENOMIC DNA]</scope>
    <source>
        <strain evidence="1">Wonlab-2016</strain>
    </source>
</reference>
<dbReference type="AlphaFoldDB" id="A0ABD0K0F6"/>
<name>A0ABD0K0F6_9CAEN</name>
<organism evidence="1 2">
    <name type="scientific">Batillaria attramentaria</name>
    <dbReference type="NCBI Taxonomy" id="370345"/>
    <lineage>
        <taxon>Eukaryota</taxon>
        <taxon>Metazoa</taxon>
        <taxon>Spiralia</taxon>
        <taxon>Lophotrochozoa</taxon>
        <taxon>Mollusca</taxon>
        <taxon>Gastropoda</taxon>
        <taxon>Caenogastropoda</taxon>
        <taxon>Sorbeoconcha</taxon>
        <taxon>Cerithioidea</taxon>
        <taxon>Batillariidae</taxon>
        <taxon>Batillaria</taxon>
    </lineage>
</organism>
<gene>
    <name evidence="1" type="ORF">BaRGS_00028282</name>
</gene>
<protein>
    <recommendedName>
        <fullName evidence="3">Beta-tubulin</fullName>
    </recommendedName>
</protein>
<comment type="caution">
    <text evidence="1">The sequence shown here is derived from an EMBL/GenBank/DDBJ whole genome shotgun (WGS) entry which is preliminary data.</text>
</comment>
<evidence type="ECO:0000313" key="1">
    <source>
        <dbReference type="EMBL" id="KAK7480465.1"/>
    </source>
</evidence>
<sequence>LSSTCGTRPLSGSSSLLNCSHQSALSTQLAVLSTRFSRVFPSPAWRHAARPQWDGGASDRPQ</sequence>
<dbReference type="Proteomes" id="UP001519460">
    <property type="component" value="Unassembled WGS sequence"/>
</dbReference>
<proteinExistence type="predicted"/>
<evidence type="ECO:0000313" key="2">
    <source>
        <dbReference type="Proteomes" id="UP001519460"/>
    </source>
</evidence>
<evidence type="ECO:0008006" key="3">
    <source>
        <dbReference type="Google" id="ProtNLM"/>
    </source>
</evidence>